<evidence type="ECO:0000313" key="3">
    <source>
        <dbReference type="EMBL" id="MFF4220660.1"/>
    </source>
</evidence>
<feature type="compositionally biased region" description="Gly residues" evidence="1">
    <location>
        <begin position="215"/>
        <end position="231"/>
    </location>
</feature>
<dbReference type="EMBL" id="JBIAUT010000016">
    <property type="protein sequence ID" value="MFF4220660.1"/>
    <property type="molecule type" value="Genomic_DNA"/>
</dbReference>
<feature type="compositionally biased region" description="Pro residues" evidence="1">
    <location>
        <begin position="30"/>
        <end position="40"/>
    </location>
</feature>
<comment type="caution">
    <text evidence="3">The sequence shown here is derived from an EMBL/GenBank/DDBJ whole genome shotgun (WGS) entry which is preliminary data.</text>
</comment>
<feature type="transmembrane region" description="Helical" evidence="2">
    <location>
        <begin position="368"/>
        <end position="389"/>
    </location>
</feature>
<proteinExistence type="predicted"/>
<dbReference type="RefSeq" id="WP_388633471.1">
    <property type="nucleotide sequence ID" value="NZ_JBIAUT010000016.1"/>
</dbReference>
<feature type="region of interest" description="Disordered" evidence="1">
    <location>
        <begin position="538"/>
        <end position="561"/>
    </location>
</feature>
<evidence type="ECO:0000313" key="4">
    <source>
        <dbReference type="Proteomes" id="UP001602123"/>
    </source>
</evidence>
<feature type="region of interest" description="Disordered" evidence="1">
    <location>
        <begin position="271"/>
        <end position="363"/>
    </location>
</feature>
<keyword evidence="2" id="KW-0472">Membrane</keyword>
<feature type="compositionally biased region" description="Low complexity" evidence="1">
    <location>
        <begin position="308"/>
        <end position="339"/>
    </location>
</feature>
<organism evidence="3 4">
    <name type="scientific">Streptomyces nondiastaticus</name>
    <dbReference type="NCBI Taxonomy" id="3154512"/>
    <lineage>
        <taxon>Bacteria</taxon>
        <taxon>Bacillati</taxon>
        <taxon>Actinomycetota</taxon>
        <taxon>Actinomycetes</taxon>
        <taxon>Kitasatosporales</taxon>
        <taxon>Streptomycetaceae</taxon>
        <taxon>Streptomyces</taxon>
    </lineage>
</organism>
<name>A0ABW6U757_9ACTN</name>
<gene>
    <name evidence="3" type="ORF">ACFYZM_30920</name>
</gene>
<feature type="compositionally biased region" description="Pro residues" evidence="1">
    <location>
        <begin position="340"/>
        <end position="359"/>
    </location>
</feature>
<sequence>MTQSGQGNAPQPAAGRSWSEPWGPDAQRAPLPPEMPPGGPAGPGDSEATQYMPPVLGTAPAPAAPDASSEATQYLPPVASGPLPGAPRPPAPYAQGGAGQGGGTHGAGRVPGDAPAAPAASAESATQYLPPLSGDDSAAATQYLPPVGGGAPSGDTSAAATQYLPPVGGGAASGDASAAATQYLPPVGGGSSGGSNGGPTGGDSAAAATQYMPPVGGGPVGGGPVGGGPAGGDSAAATQYLPPVGGGPAGGDSAAATQYLPPVAGGAPVGGAPVGGGPVPPPPYQPPLGAGPAQGERPPPSEFDGLFRASAASAAATASASASAPGSAGPRGAAGAAPGHIPPPRAPHAAPPQPAPASPPSRRKLPTAAIVGIVVAGCAVAGLAAGALLSGGGNEKKSDTPQNTAVSSATPGDASDQGDGGKKEPSASADPADPVAAQAKALDALLKDSNNSRDAVIKAVDSTRDCKDLGKSASDLRDAAKQRDGLVTRLQKTAIDKLPNSAELSAQLTKAWQSSASADTHYAAWADQVGGKHGCIKGHARPSGESTAGDRASGDATAAKKQAAELWNPIAKKYGLSQHSWAQL</sequence>
<reference evidence="3 4" key="1">
    <citation type="submission" date="2024-10" db="EMBL/GenBank/DDBJ databases">
        <title>The Natural Products Discovery Center: Release of the First 8490 Sequenced Strains for Exploring Actinobacteria Biosynthetic Diversity.</title>
        <authorList>
            <person name="Kalkreuter E."/>
            <person name="Kautsar S.A."/>
            <person name="Yang D."/>
            <person name="Bader C.D."/>
            <person name="Teijaro C.N."/>
            <person name="Fluegel L."/>
            <person name="Davis C.M."/>
            <person name="Simpson J.R."/>
            <person name="Lauterbach L."/>
            <person name="Steele A.D."/>
            <person name="Gui C."/>
            <person name="Meng S."/>
            <person name="Li G."/>
            <person name="Viehrig K."/>
            <person name="Ye F."/>
            <person name="Su P."/>
            <person name="Kiefer A.F."/>
            <person name="Nichols A."/>
            <person name="Cepeda A.J."/>
            <person name="Yan W."/>
            <person name="Fan B."/>
            <person name="Jiang Y."/>
            <person name="Adhikari A."/>
            <person name="Zheng C.-J."/>
            <person name="Schuster L."/>
            <person name="Cowan T.M."/>
            <person name="Smanski M.J."/>
            <person name="Chevrette M.G."/>
            <person name="De Carvalho L.P.S."/>
            <person name="Shen B."/>
        </authorList>
    </citation>
    <scope>NUCLEOTIDE SEQUENCE [LARGE SCALE GENOMIC DNA]</scope>
    <source>
        <strain evidence="3 4">NPDC001650</strain>
    </source>
</reference>
<protein>
    <submittedName>
        <fullName evidence="3">Uncharacterized protein</fullName>
    </submittedName>
</protein>
<feature type="compositionally biased region" description="Gly residues" evidence="1">
    <location>
        <begin position="187"/>
        <end position="201"/>
    </location>
</feature>
<feature type="region of interest" description="Disordered" evidence="1">
    <location>
        <begin position="1"/>
        <end position="257"/>
    </location>
</feature>
<feature type="region of interest" description="Disordered" evidence="1">
    <location>
        <begin position="392"/>
        <end position="434"/>
    </location>
</feature>
<feature type="compositionally biased region" description="Low complexity" evidence="1">
    <location>
        <begin position="114"/>
        <end position="125"/>
    </location>
</feature>
<feature type="compositionally biased region" description="Gly residues" evidence="1">
    <location>
        <begin position="96"/>
        <end position="106"/>
    </location>
</feature>
<evidence type="ECO:0000256" key="2">
    <source>
        <dbReference type="SAM" id="Phobius"/>
    </source>
</evidence>
<keyword evidence="2" id="KW-1133">Transmembrane helix</keyword>
<keyword evidence="2" id="KW-0812">Transmembrane</keyword>
<accession>A0ABW6U757</accession>
<keyword evidence="4" id="KW-1185">Reference proteome</keyword>
<feature type="compositionally biased region" description="Polar residues" evidence="1">
    <location>
        <begin position="400"/>
        <end position="410"/>
    </location>
</feature>
<dbReference type="Proteomes" id="UP001602123">
    <property type="component" value="Unassembled WGS sequence"/>
</dbReference>
<evidence type="ECO:0000256" key="1">
    <source>
        <dbReference type="SAM" id="MobiDB-lite"/>
    </source>
</evidence>